<reference evidence="2 3" key="1">
    <citation type="submission" date="2020-07" db="EMBL/GenBank/DDBJ databases">
        <title>Comparative genomics of pyrophilous fungi reveals a link between fire events and developmental genes.</title>
        <authorList>
            <consortium name="DOE Joint Genome Institute"/>
            <person name="Steindorff A.S."/>
            <person name="Carver A."/>
            <person name="Calhoun S."/>
            <person name="Stillman K."/>
            <person name="Liu H."/>
            <person name="Lipzen A."/>
            <person name="Pangilinan J."/>
            <person name="Labutti K."/>
            <person name="Bruns T.D."/>
            <person name="Grigoriev I.V."/>
        </authorList>
    </citation>
    <scope>NUCLEOTIDE SEQUENCE [LARGE SCALE GENOMIC DNA]</scope>
    <source>
        <strain evidence="2 3">CBS 144469</strain>
    </source>
</reference>
<dbReference type="Proteomes" id="UP000521943">
    <property type="component" value="Unassembled WGS sequence"/>
</dbReference>
<proteinExistence type="predicted"/>
<gene>
    <name evidence="2" type="ORF">DFP72DRAFT_828679</name>
</gene>
<sequence length="289" mass="32905">RAFGTMIAIGWHASMEAGKTLVSYATSKTLAAKERSSVKYLHYLEGLLPKLHEVALLYREGLCTLFPAAYTRMGNEASIRDIAEWSDIAFDGTNVKNPFANALVVTHNDFCNFLHRDRDEIEVAYGMWWAANFDAELNTWLFDPSVDHKDIEGGQFLWGEYGVMVDFERSSGLVDIFWRGKKDRHSTMRSTSPRATARFGTSVQITAAGAAAFRRFWETDESKRRSVLTTMAGPTEVLAQGHKRAILNRRRYTCSISSFRYRERRIHGFHPKRRKVACYMAGAKRNPAM</sequence>
<dbReference type="InterPro" id="IPR046798">
    <property type="entry name" value="2OG-FeII_Oxy_6"/>
</dbReference>
<name>A0A8H6H9Z6_9AGAR</name>
<protein>
    <recommendedName>
        <fullName evidence="1">Tet-like 2OG-Fe(II) oxygenase domain-containing protein</fullName>
    </recommendedName>
</protein>
<dbReference type="AlphaFoldDB" id="A0A8H6H9Z6"/>
<comment type="caution">
    <text evidence="2">The sequence shown here is derived from an EMBL/GenBank/DDBJ whole genome shotgun (WGS) entry which is preliminary data.</text>
</comment>
<accession>A0A8H6H9Z6</accession>
<evidence type="ECO:0000313" key="3">
    <source>
        <dbReference type="Proteomes" id="UP000521943"/>
    </source>
</evidence>
<dbReference type="EMBL" id="JACGCI010000155">
    <property type="protein sequence ID" value="KAF6743190.1"/>
    <property type="molecule type" value="Genomic_DNA"/>
</dbReference>
<dbReference type="OrthoDB" id="3132747at2759"/>
<evidence type="ECO:0000313" key="2">
    <source>
        <dbReference type="EMBL" id="KAF6743190.1"/>
    </source>
</evidence>
<organism evidence="2 3">
    <name type="scientific">Ephemerocybe angulata</name>
    <dbReference type="NCBI Taxonomy" id="980116"/>
    <lineage>
        <taxon>Eukaryota</taxon>
        <taxon>Fungi</taxon>
        <taxon>Dikarya</taxon>
        <taxon>Basidiomycota</taxon>
        <taxon>Agaricomycotina</taxon>
        <taxon>Agaricomycetes</taxon>
        <taxon>Agaricomycetidae</taxon>
        <taxon>Agaricales</taxon>
        <taxon>Agaricineae</taxon>
        <taxon>Psathyrellaceae</taxon>
        <taxon>Ephemerocybe</taxon>
    </lineage>
</organism>
<evidence type="ECO:0000259" key="1">
    <source>
        <dbReference type="Pfam" id="PF20515"/>
    </source>
</evidence>
<keyword evidence="3" id="KW-1185">Reference proteome</keyword>
<feature type="non-terminal residue" evidence="2">
    <location>
        <position position="1"/>
    </location>
</feature>
<feature type="domain" description="Tet-like 2OG-Fe(II) oxygenase" evidence="1">
    <location>
        <begin position="4"/>
        <end position="190"/>
    </location>
</feature>
<dbReference type="Pfam" id="PF20515">
    <property type="entry name" value="2OG-FeII_Oxy_6"/>
    <property type="match status" value="1"/>
</dbReference>